<feature type="region of interest" description="Disordered" evidence="7">
    <location>
        <begin position="58"/>
        <end position="95"/>
    </location>
</feature>
<accession>A0A1V2L7K2</accession>
<dbReference type="PROSITE" id="PS00463">
    <property type="entry name" value="ZN2_CY6_FUNGAL_1"/>
    <property type="match status" value="1"/>
</dbReference>
<name>A0A1V2L7K2_CYBFA</name>
<feature type="domain" description="Zn(2)-C6 fungal-type" evidence="8">
    <location>
        <begin position="177"/>
        <end position="209"/>
    </location>
</feature>
<dbReference type="GO" id="GO:0005634">
    <property type="term" value="C:nucleus"/>
    <property type="evidence" value="ECO:0007669"/>
    <property type="project" value="TreeGrafter"/>
</dbReference>
<keyword evidence="3" id="KW-0805">Transcription regulation</keyword>
<dbReference type="OMA" id="IAINWWD"/>
<dbReference type="SUPFAM" id="SSF57701">
    <property type="entry name" value="Zn2/Cys6 DNA-binding domain"/>
    <property type="match status" value="1"/>
</dbReference>
<feature type="compositionally biased region" description="Low complexity" evidence="7">
    <location>
        <begin position="70"/>
        <end position="79"/>
    </location>
</feature>
<dbReference type="CDD" id="cd12148">
    <property type="entry name" value="fungal_TF_MHR"/>
    <property type="match status" value="1"/>
</dbReference>
<dbReference type="PANTHER" id="PTHR31668">
    <property type="entry name" value="GLUCOSE TRANSPORT TRANSCRIPTION REGULATOR RGT1-RELATED-RELATED"/>
    <property type="match status" value="1"/>
</dbReference>
<protein>
    <submittedName>
        <fullName evidence="9">Transcriptional activator protein DAL81</fullName>
    </submittedName>
</protein>
<feature type="region of interest" description="Disordered" evidence="7">
    <location>
        <begin position="211"/>
        <end position="252"/>
    </location>
</feature>
<evidence type="ECO:0000256" key="2">
    <source>
        <dbReference type="ARBA" id="ARBA00022833"/>
    </source>
</evidence>
<evidence type="ECO:0000256" key="6">
    <source>
        <dbReference type="ARBA" id="ARBA00023242"/>
    </source>
</evidence>
<keyword evidence="2" id="KW-0862">Zinc</keyword>
<dbReference type="InterPro" id="IPR036864">
    <property type="entry name" value="Zn2-C6_fun-type_DNA-bd_sf"/>
</dbReference>
<evidence type="ECO:0000256" key="1">
    <source>
        <dbReference type="ARBA" id="ARBA00022723"/>
    </source>
</evidence>
<dbReference type="PROSITE" id="PS50048">
    <property type="entry name" value="ZN2_CY6_FUNGAL_2"/>
    <property type="match status" value="1"/>
</dbReference>
<dbReference type="AlphaFoldDB" id="A0A1V2L7K2"/>
<organism evidence="9 10">
    <name type="scientific">Cyberlindnera fabianii</name>
    <name type="common">Yeast</name>
    <name type="synonym">Hansenula fabianii</name>
    <dbReference type="NCBI Taxonomy" id="36022"/>
    <lineage>
        <taxon>Eukaryota</taxon>
        <taxon>Fungi</taxon>
        <taxon>Dikarya</taxon>
        <taxon>Ascomycota</taxon>
        <taxon>Saccharomycotina</taxon>
        <taxon>Saccharomycetes</taxon>
        <taxon>Phaffomycetales</taxon>
        <taxon>Phaffomycetaceae</taxon>
        <taxon>Cyberlindnera</taxon>
    </lineage>
</organism>
<comment type="caution">
    <text evidence="9">The sequence shown here is derived from an EMBL/GenBank/DDBJ whole genome shotgun (WGS) entry which is preliminary data.</text>
</comment>
<evidence type="ECO:0000313" key="10">
    <source>
        <dbReference type="Proteomes" id="UP000189513"/>
    </source>
</evidence>
<feature type="compositionally biased region" description="Polar residues" evidence="7">
    <location>
        <begin position="135"/>
        <end position="176"/>
    </location>
</feature>
<evidence type="ECO:0000259" key="8">
    <source>
        <dbReference type="PROSITE" id="PS50048"/>
    </source>
</evidence>
<dbReference type="PANTHER" id="PTHR31668:SF4">
    <property type="entry name" value="TRANSCRIPTIONAL ACTIVATOR PROTEIN DAL81"/>
    <property type="match status" value="1"/>
</dbReference>
<dbReference type="InterPro" id="IPR050797">
    <property type="entry name" value="Carb_Metab_Trans_Reg"/>
</dbReference>
<dbReference type="VEuPathDB" id="FungiDB:BON22_2492"/>
<evidence type="ECO:0000256" key="3">
    <source>
        <dbReference type="ARBA" id="ARBA00023015"/>
    </source>
</evidence>
<evidence type="ECO:0000256" key="7">
    <source>
        <dbReference type="SAM" id="MobiDB-lite"/>
    </source>
</evidence>
<keyword evidence="4" id="KW-0238">DNA-binding</keyword>
<dbReference type="Pfam" id="PF00172">
    <property type="entry name" value="Zn_clus"/>
    <property type="match status" value="1"/>
</dbReference>
<dbReference type="Pfam" id="PF04082">
    <property type="entry name" value="Fungal_trans"/>
    <property type="match status" value="1"/>
</dbReference>
<keyword evidence="10" id="KW-1185">Reference proteome</keyword>
<keyword evidence="6" id="KW-0539">Nucleus</keyword>
<feature type="compositionally biased region" description="Polar residues" evidence="7">
    <location>
        <begin position="806"/>
        <end position="818"/>
    </location>
</feature>
<dbReference type="InterPro" id="IPR001138">
    <property type="entry name" value="Zn2Cys6_DnaBD"/>
</dbReference>
<dbReference type="GO" id="GO:0008270">
    <property type="term" value="F:zinc ion binding"/>
    <property type="evidence" value="ECO:0007669"/>
    <property type="project" value="InterPro"/>
</dbReference>
<dbReference type="InterPro" id="IPR007219">
    <property type="entry name" value="XnlR_reg_dom"/>
</dbReference>
<evidence type="ECO:0000256" key="5">
    <source>
        <dbReference type="ARBA" id="ARBA00023163"/>
    </source>
</evidence>
<dbReference type="CDD" id="cd00067">
    <property type="entry name" value="GAL4"/>
    <property type="match status" value="1"/>
</dbReference>
<evidence type="ECO:0000313" key="9">
    <source>
        <dbReference type="EMBL" id="ONH67754.1"/>
    </source>
</evidence>
<gene>
    <name evidence="9" type="ORF">BON22_2492</name>
</gene>
<dbReference type="SMART" id="SM00066">
    <property type="entry name" value="GAL4"/>
    <property type="match status" value="1"/>
</dbReference>
<dbReference type="EMBL" id="MPUK01000004">
    <property type="protein sequence ID" value="ONH67754.1"/>
    <property type="molecule type" value="Genomic_DNA"/>
</dbReference>
<proteinExistence type="predicted"/>
<dbReference type="GO" id="GO:0000981">
    <property type="term" value="F:DNA-binding transcription factor activity, RNA polymerase II-specific"/>
    <property type="evidence" value="ECO:0007669"/>
    <property type="project" value="InterPro"/>
</dbReference>
<evidence type="ECO:0000256" key="4">
    <source>
        <dbReference type="ARBA" id="ARBA00023125"/>
    </source>
</evidence>
<dbReference type="Proteomes" id="UP000189513">
    <property type="component" value="Unassembled WGS sequence"/>
</dbReference>
<sequence>MPDGGNTNDPSNDGVKNEDQFNGLNIWNIGDLQTDFDFLNMPDDNNFSVYPTTINTPGNTGSLFAPTPPATGTTTGQTADNSKKDGPLRPGPQDYLVNHYENILGQSKVSMKEAISPGTQNNYRSPGATGASPPVTMNNQQTNPQLQQRLSQQRTKQLQQHQSGSEPASRQNSITTGCDHCRRRQIKCVMVPNLTHCIQCESKGLKCTFSDSINNPKLKRNMGVINDEPSKRPRVASSPQAWMQQQPQQQQSVNLFANQSTQQQSLQQLPQQGQVQGQFRRPAPTLQYPRSSFFVGTSSMFDSSLLDRIRLDKIDQVQLNRSLSLRKVSPDVQFILRDDFTEDLALSAERSVDQVESMVSPHGPALIQIYFRIIHPSFPILHKKVFLEKYARSYREFSAPLLASVYSIAAQWWDEDPNLAAHPKPDVDALNDIGLKSFFEVTQRPRLSAVQAGLLLLQGRSDNPNNWILCQQVVSLAEELGLGLDCHDWKLPKWERGLRRRLAWAVWIQEKWTALTESRVSHLTLGRNWLVRNISNEDFPEVPTKRPNMHEDEYRKLMSEFEVAKNLFQEQIQLSLIVSEIMDTFYTYAAQKTVTRIDQVLKLAKPLQLKLRQWYHSLPQNLQMASTIPDKVSPIGCLHLSYFAAEITLHRKIILNLTNDVPPELTKVCRAAATTRLTAVLDFVKNLKKEQLGAFWHSSSASNFSIVGTFASILYVTSQSQEEATMFKEHVNTYRSVLQQLGRMFNPARQASMRIDMLLLQVPGLIRDFIPSTNNTPTIASEAPFSASHSPQSSMHMMSPFLAQQMNMNPPASQNMPNNQPPTKPAMIRSQSGLPVTTSTGGGSNKNSPENSMLNRSPRQERMTPASAHDSASNRNSPVERRLNGTESNKNTPKEVK</sequence>
<dbReference type="Gene3D" id="4.10.240.10">
    <property type="entry name" value="Zn(2)-C6 fungal-type DNA-binding domain"/>
    <property type="match status" value="1"/>
</dbReference>
<feature type="region of interest" description="Disordered" evidence="7">
    <location>
        <begin position="806"/>
        <end position="897"/>
    </location>
</feature>
<dbReference type="GO" id="GO:0006351">
    <property type="term" value="P:DNA-templated transcription"/>
    <property type="evidence" value="ECO:0007669"/>
    <property type="project" value="InterPro"/>
</dbReference>
<dbReference type="STRING" id="36022.A0A1V2L7K2"/>
<dbReference type="GO" id="GO:0003677">
    <property type="term" value="F:DNA binding"/>
    <property type="evidence" value="ECO:0007669"/>
    <property type="project" value="UniProtKB-KW"/>
</dbReference>
<reference evidence="10" key="1">
    <citation type="journal article" date="2017" name="Genome Announc.">
        <title>Genome sequences of Cyberlindnera fabianii 65, Pichia kudriavzevii 129, and Saccharomyces cerevisiae 131 isolated from fermented masau fruits in Zimbabwe.</title>
        <authorList>
            <person name="van Rijswijck I.M.H."/>
            <person name="Derks M.F.L."/>
            <person name="Abee T."/>
            <person name="de Ridder D."/>
            <person name="Smid E.J."/>
        </authorList>
    </citation>
    <scope>NUCLEOTIDE SEQUENCE [LARGE SCALE GENOMIC DNA]</scope>
    <source>
        <strain evidence="10">65</strain>
    </source>
</reference>
<feature type="compositionally biased region" description="Polar residues" evidence="7">
    <location>
        <begin position="829"/>
        <end position="857"/>
    </location>
</feature>
<feature type="region of interest" description="Disordered" evidence="7">
    <location>
        <begin position="116"/>
        <end position="176"/>
    </location>
</feature>
<dbReference type="GO" id="GO:0001080">
    <property type="term" value="P:nitrogen catabolite activation of transcription from RNA polymerase II promoter"/>
    <property type="evidence" value="ECO:0007669"/>
    <property type="project" value="TreeGrafter"/>
</dbReference>
<keyword evidence="1" id="KW-0479">Metal-binding</keyword>
<keyword evidence="5" id="KW-0804">Transcription</keyword>